<comment type="caution">
    <text evidence="10">The sequence shown here is derived from an EMBL/GenBank/DDBJ whole genome shotgun (WGS) entry which is preliminary data.</text>
</comment>
<evidence type="ECO:0000259" key="9">
    <source>
        <dbReference type="Pfam" id="PF13962"/>
    </source>
</evidence>
<protein>
    <submittedName>
        <fullName evidence="10">Ankyrin repeat-containing protein BDA1</fullName>
    </submittedName>
</protein>
<dbReference type="Pfam" id="PF12796">
    <property type="entry name" value="Ank_2"/>
    <property type="match status" value="2"/>
</dbReference>
<dbReference type="InterPro" id="IPR026961">
    <property type="entry name" value="PGG_dom"/>
</dbReference>
<dbReference type="PANTHER" id="PTHR24186">
    <property type="entry name" value="PROTEIN PHOSPHATASE 1 REGULATORY SUBUNIT"/>
    <property type="match status" value="1"/>
</dbReference>
<keyword evidence="5 7" id="KW-0040">ANK repeat</keyword>
<evidence type="ECO:0000313" key="10">
    <source>
        <dbReference type="EMBL" id="KAG6592382.1"/>
    </source>
</evidence>
<gene>
    <name evidence="10" type="primary">BAD1</name>
    <name evidence="10" type="ORF">SDJN03_14728</name>
</gene>
<feature type="transmembrane region" description="Helical" evidence="8">
    <location>
        <begin position="367"/>
        <end position="387"/>
    </location>
</feature>
<organism evidence="10 11">
    <name type="scientific">Cucurbita argyrosperma subsp. sororia</name>
    <dbReference type="NCBI Taxonomy" id="37648"/>
    <lineage>
        <taxon>Eukaryota</taxon>
        <taxon>Viridiplantae</taxon>
        <taxon>Streptophyta</taxon>
        <taxon>Embryophyta</taxon>
        <taxon>Tracheophyta</taxon>
        <taxon>Spermatophyta</taxon>
        <taxon>Magnoliopsida</taxon>
        <taxon>eudicotyledons</taxon>
        <taxon>Gunneridae</taxon>
        <taxon>Pentapetalae</taxon>
        <taxon>rosids</taxon>
        <taxon>fabids</taxon>
        <taxon>Cucurbitales</taxon>
        <taxon>Cucurbitaceae</taxon>
        <taxon>Cucurbiteae</taxon>
        <taxon>Cucurbita</taxon>
    </lineage>
</organism>
<keyword evidence="4 8" id="KW-1133">Transmembrane helix</keyword>
<comment type="subcellular location">
    <subcellularLocation>
        <location evidence="1">Membrane</location>
        <topology evidence="1">Multi-pass membrane protein</topology>
    </subcellularLocation>
</comment>
<name>A0AAV6N4Y4_9ROSI</name>
<feature type="repeat" description="ANK" evidence="7">
    <location>
        <begin position="96"/>
        <end position="128"/>
    </location>
</feature>
<evidence type="ECO:0000256" key="2">
    <source>
        <dbReference type="ARBA" id="ARBA00022692"/>
    </source>
</evidence>
<sequence>MEATHHQLTQSSNIANGLAMSSIEKSKRLLYEASKIGSIQSLETLIQRNPKIIQRVLISSYNIETPLHVSVLHCHLEFTQFLLNLMPELAGEVDARQRTPLHLASENGTLEIVQALLEKNTSTCMVRDLNGLIPLHHAVINGKIDIMQRLINARPQSLWMKHHNGETVLHLCVKHNHLEALKLLIIMIEDPTTHGFLNERNVNENTILDFSMMLRHIETVRYLLSIPGIKMGNNTLKNEEQCNDIRSLWRKNFEYQGDWLREVQGTLMLVATVIATVAFQGAINPPGGVWQQDIPFNSNITIHRSFHSTNTFKTFIAGTAVMAYPASCQGNYYTAYLVTNSISFFASVCVIMFIIGRLPLKNRICSWLLTVTMCVAIATLSHSYILGVWLVNASFRNSDALELTFTIAWYILLAMVGVVSLRCIVIPFLLLVVKLLVWAVKRLYIWLCGIQRDPITSTTT</sequence>
<keyword evidence="11" id="KW-1185">Reference proteome</keyword>
<evidence type="ECO:0000256" key="1">
    <source>
        <dbReference type="ARBA" id="ARBA00004141"/>
    </source>
</evidence>
<dbReference type="Pfam" id="PF13962">
    <property type="entry name" value="PGG"/>
    <property type="match status" value="1"/>
</dbReference>
<dbReference type="SMART" id="SM00248">
    <property type="entry name" value="ANK"/>
    <property type="match status" value="5"/>
</dbReference>
<accession>A0AAV6N4Y4</accession>
<keyword evidence="6 8" id="KW-0472">Membrane</keyword>
<proteinExistence type="predicted"/>
<reference evidence="10 11" key="1">
    <citation type="journal article" date="2021" name="Hortic Res">
        <title>The domestication of Cucurbita argyrosperma as revealed by the genome of its wild relative.</title>
        <authorList>
            <person name="Barrera-Redondo J."/>
            <person name="Sanchez-de la Vega G."/>
            <person name="Aguirre-Liguori J.A."/>
            <person name="Castellanos-Morales G."/>
            <person name="Gutierrez-Guerrero Y.T."/>
            <person name="Aguirre-Dugua X."/>
            <person name="Aguirre-Planter E."/>
            <person name="Tenaillon M.I."/>
            <person name="Lira-Saade R."/>
            <person name="Eguiarte L.E."/>
        </authorList>
    </citation>
    <scope>NUCLEOTIDE SEQUENCE [LARGE SCALE GENOMIC DNA]</scope>
    <source>
        <strain evidence="10">JBR-2021</strain>
    </source>
</reference>
<dbReference type="PANTHER" id="PTHR24186:SF37">
    <property type="entry name" value="PGG DOMAIN-CONTAINING PROTEIN"/>
    <property type="match status" value="1"/>
</dbReference>
<evidence type="ECO:0000256" key="4">
    <source>
        <dbReference type="ARBA" id="ARBA00022989"/>
    </source>
</evidence>
<dbReference type="InterPro" id="IPR002110">
    <property type="entry name" value="Ankyrin_rpt"/>
</dbReference>
<keyword evidence="2 8" id="KW-0812">Transmembrane</keyword>
<dbReference type="AlphaFoldDB" id="A0AAV6N4Y4"/>
<feature type="repeat" description="ANK" evidence="7">
    <location>
        <begin position="130"/>
        <end position="152"/>
    </location>
</feature>
<feature type="repeat" description="ANK" evidence="7">
    <location>
        <begin position="164"/>
        <end position="185"/>
    </location>
</feature>
<evidence type="ECO:0000256" key="5">
    <source>
        <dbReference type="ARBA" id="ARBA00023043"/>
    </source>
</evidence>
<dbReference type="EMBL" id="JAGKQH010000009">
    <property type="protein sequence ID" value="KAG6592382.1"/>
    <property type="molecule type" value="Genomic_DNA"/>
</dbReference>
<evidence type="ECO:0000256" key="3">
    <source>
        <dbReference type="ARBA" id="ARBA00022737"/>
    </source>
</evidence>
<keyword evidence="3" id="KW-0677">Repeat</keyword>
<dbReference type="PROSITE" id="PS50088">
    <property type="entry name" value="ANK_REPEAT"/>
    <property type="match status" value="3"/>
</dbReference>
<feature type="non-terminal residue" evidence="10">
    <location>
        <position position="1"/>
    </location>
</feature>
<evidence type="ECO:0000256" key="8">
    <source>
        <dbReference type="SAM" id="Phobius"/>
    </source>
</evidence>
<evidence type="ECO:0000256" key="7">
    <source>
        <dbReference type="PROSITE-ProRule" id="PRU00023"/>
    </source>
</evidence>
<feature type="domain" description="PGG" evidence="9">
    <location>
        <begin position="258"/>
        <end position="317"/>
    </location>
</feature>
<dbReference type="Proteomes" id="UP000685013">
    <property type="component" value="Chromosome 9"/>
</dbReference>
<evidence type="ECO:0000256" key="6">
    <source>
        <dbReference type="ARBA" id="ARBA00023136"/>
    </source>
</evidence>
<feature type="transmembrane region" description="Helical" evidence="8">
    <location>
        <begin position="407"/>
        <end position="433"/>
    </location>
</feature>
<dbReference type="GO" id="GO:0005886">
    <property type="term" value="C:plasma membrane"/>
    <property type="evidence" value="ECO:0007669"/>
    <property type="project" value="TreeGrafter"/>
</dbReference>
<evidence type="ECO:0000313" key="11">
    <source>
        <dbReference type="Proteomes" id="UP000685013"/>
    </source>
</evidence>
<feature type="transmembrane region" description="Helical" evidence="8">
    <location>
        <begin position="333"/>
        <end position="355"/>
    </location>
</feature>
<dbReference type="PROSITE" id="PS50297">
    <property type="entry name" value="ANK_REP_REGION"/>
    <property type="match status" value="3"/>
</dbReference>